<dbReference type="SUPFAM" id="SSF51322">
    <property type="entry name" value="Cyanovirin-N"/>
    <property type="match status" value="1"/>
</dbReference>
<dbReference type="Pfam" id="PF08881">
    <property type="entry name" value="CVNH"/>
    <property type="match status" value="1"/>
</dbReference>
<dbReference type="InterPro" id="IPR036673">
    <property type="entry name" value="Cyanovirin-N_sf"/>
</dbReference>
<evidence type="ECO:0000313" key="1">
    <source>
        <dbReference type="EMBL" id="KZM24309.1"/>
    </source>
</evidence>
<keyword evidence="2" id="KW-1185">Reference proteome</keyword>
<dbReference type="InterPro" id="IPR011058">
    <property type="entry name" value="Cyanovirin-N"/>
</dbReference>
<proteinExistence type="predicted"/>
<dbReference type="AlphaFoldDB" id="A0A163FEF2"/>
<accession>A0A163FEF2</accession>
<gene>
    <name evidence="1" type="ORF">ST47_g4559</name>
</gene>
<dbReference type="STRING" id="5454.A0A163FEF2"/>
<organism evidence="1 2">
    <name type="scientific">Didymella rabiei</name>
    <name type="common">Chickpea ascochyta blight fungus</name>
    <name type="synonym">Mycosphaerella rabiei</name>
    <dbReference type="NCBI Taxonomy" id="5454"/>
    <lineage>
        <taxon>Eukaryota</taxon>
        <taxon>Fungi</taxon>
        <taxon>Dikarya</taxon>
        <taxon>Ascomycota</taxon>
        <taxon>Pezizomycotina</taxon>
        <taxon>Dothideomycetes</taxon>
        <taxon>Pleosporomycetidae</taxon>
        <taxon>Pleosporales</taxon>
        <taxon>Pleosporineae</taxon>
        <taxon>Didymellaceae</taxon>
        <taxon>Ascochyta</taxon>
    </lineage>
</organism>
<sequence length="136" mass="15178">MNFKNLLAIAFLALAPIEVAAESGYYNSCNSVQIYRGEDNNYSIFANCRQTSGLYSVGEAIHLNNCFTNSWGHLLPQVRGMFSPSCRNMKLNGSMMYGQCNNGNGGWQDTHIDTNVFIGNINGELWCHGKLNGWRK</sequence>
<name>A0A163FEF2_DIDRA</name>
<reference evidence="1 2" key="1">
    <citation type="journal article" date="2016" name="Sci. Rep.">
        <title>Draft genome sequencing and secretome analysis of fungal phytopathogen Ascochyta rabiei provides insight into the necrotrophic effector repertoire.</title>
        <authorList>
            <person name="Verma S."/>
            <person name="Gazara R.K."/>
            <person name="Nizam S."/>
            <person name="Parween S."/>
            <person name="Chattopadhyay D."/>
            <person name="Verma P.K."/>
        </authorList>
    </citation>
    <scope>NUCLEOTIDE SEQUENCE [LARGE SCALE GENOMIC DNA]</scope>
    <source>
        <strain evidence="1 2">ArDII</strain>
    </source>
</reference>
<dbReference type="OrthoDB" id="2947935at2759"/>
<dbReference type="Gene3D" id="2.30.60.10">
    <property type="entry name" value="Cyanovirin-N"/>
    <property type="match status" value="1"/>
</dbReference>
<protein>
    <submittedName>
        <fullName evidence="1">Uncharacterized protein</fullName>
    </submittedName>
</protein>
<comment type="caution">
    <text evidence="1">The sequence shown here is derived from an EMBL/GenBank/DDBJ whole genome shotgun (WGS) entry which is preliminary data.</text>
</comment>
<dbReference type="EMBL" id="JYNV01000167">
    <property type="protein sequence ID" value="KZM24309.1"/>
    <property type="molecule type" value="Genomic_DNA"/>
</dbReference>
<evidence type="ECO:0000313" key="2">
    <source>
        <dbReference type="Proteomes" id="UP000076837"/>
    </source>
</evidence>
<dbReference type="SMART" id="SM01111">
    <property type="entry name" value="CVNH"/>
    <property type="match status" value="1"/>
</dbReference>
<dbReference type="Proteomes" id="UP000076837">
    <property type="component" value="Unassembled WGS sequence"/>
</dbReference>